<dbReference type="InterPro" id="IPR013820">
    <property type="entry name" value="ATP_PRibTrfase_cat"/>
</dbReference>
<dbReference type="InterPro" id="IPR001348">
    <property type="entry name" value="ATP_PRibTrfase_HisG"/>
</dbReference>
<dbReference type="FunFam" id="3.40.190.10:FF:000008">
    <property type="entry name" value="ATP phosphoribosyltransferase"/>
    <property type="match status" value="1"/>
</dbReference>
<evidence type="ECO:0000259" key="17">
    <source>
        <dbReference type="Pfam" id="PF01634"/>
    </source>
</evidence>
<keyword evidence="19" id="KW-1185">Reference proteome</keyword>
<reference evidence="18 19" key="2">
    <citation type="submission" date="2015-01" db="EMBL/GenBank/DDBJ databases">
        <title>Complete genome sequence of Pyrinomonas methylaliphatogenes type strain K22T.</title>
        <authorList>
            <person name="Lee K.C.Y."/>
            <person name="Power J.F."/>
            <person name="Dunfield P.F."/>
            <person name="Morgan X.C."/>
            <person name="Huttenhower C."/>
            <person name="Stott M.B."/>
        </authorList>
    </citation>
    <scope>NUCLEOTIDE SEQUENCE [LARGE SCALE GENOMIC DNA]</scope>
    <source>
        <strain evidence="18 19">K22</strain>
    </source>
</reference>
<dbReference type="EC" id="2.4.2.17" evidence="6 16"/>
<keyword evidence="11 16" id="KW-0808">Transferase</keyword>
<dbReference type="NCBIfam" id="TIGR00070">
    <property type="entry name" value="hisG"/>
    <property type="match status" value="1"/>
</dbReference>
<reference evidence="18 19" key="1">
    <citation type="submission" date="2013-12" db="EMBL/GenBank/DDBJ databases">
        <authorList>
            <person name="Stott M."/>
        </authorList>
    </citation>
    <scope>NUCLEOTIDE SEQUENCE [LARGE SCALE GENOMIC DNA]</scope>
    <source>
        <strain evidence="18 19">K22</strain>
    </source>
</reference>
<evidence type="ECO:0000256" key="2">
    <source>
        <dbReference type="ARBA" id="ARBA00004496"/>
    </source>
</evidence>
<comment type="subcellular location">
    <subcellularLocation>
        <location evidence="2 16">Cytoplasm</location>
    </subcellularLocation>
</comment>
<keyword evidence="8 16" id="KW-0963">Cytoplasm</keyword>
<keyword evidence="10 16" id="KW-0328">Glycosyltransferase</keyword>
<feature type="domain" description="ATP phosphoribosyltransferase catalytic" evidence="17">
    <location>
        <begin position="58"/>
        <end position="209"/>
    </location>
</feature>
<name>A0A0B6WTN6_9BACT</name>
<accession>A0A0B6WTN6</accession>
<evidence type="ECO:0000256" key="6">
    <source>
        <dbReference type="ARBA" id="ARBA00011946"/>
    </source>
</evidence>
<evidence type="ECO:0000313" key="19">
    <source>
        <dbReference type="Proteomes" id="UP000031518"/>
    </source>
</evidence>
<dbReference type="STRING" id="454194.PYK22_00405"/>
<evidence type="ECO:0000256" key="9">
    <source>
        <dbReference type="ARBA" id="ARBA00022605"/>
    </source>
</evidence>
<evidence type="ECO:0000256" key="12">
    <source>
        <dbReference type="ARBA" id="ARBA00022741"/>
    </source>
</evidence>
<evidence type="ECO:0000256" key="5">
    <source>
        <dbReference type="ARBA" id="ARBA00011496"/>
    </source>
</evidence>
<dbReference type="EMBL" id="CBXV010000002">
    <property type="protein sequence ID" value="CDM64411.1"/>
    <property type="molecule type" value="Genomic_DNA"/>
</dbReference>
<comment type="similarity">
    <text evidence="4 16">Belongs to the ATP phosphoribosyltransferase family. Short subfamily.</text>
</comment>
<dbReference type="PROSITE" id="PS01316">
    <property type="entry name" value="ATP_P_PHORIBOSYLTR"/>
    <property type="match status" value="1"/>
</dbReference>
<comment type="subunit">
    <text evidence="5 16">Heteromultimer composed of HisG and HisZ subunits.</text>
</comment>
<dbReference type="CDD" id="cd13595">
    <property type="entry name" value="PBP2_HisGs"/>
    <property type="match status" value="1"/>
</dbReference>
<evidence type="ECO:0000256" key="11">
    <source>
        <dbReference type="ARBA" id="ARBA00022679"/>
    </source>
</evidence>
<keyword evidence="12 16" id="KW-0547">Nucleotide-binding</keyword>
<evidence type="ECO:0000313" key="18">
    <source>
        <dbReference type="EMBL" id="CDM64411.1"/>
    </source>
</evidence>
<dbReference type="PANTHER" id="PTHR21403">
    <property type="entry name" value="ATP PHOSPHORIBOSYLTRANSFERASE ATP-PRTASE"/>
    <property type="match status" value="1"/>
</dbReference>
<dbReference type="InterPro" id="IPR024893">
    <property type="entry name" value="ATP_PRibTrfase_HisG_short"/>
</dbReference>
<evidence type="ECO:0000256" key="4">
    <source>
        <dbReference type="ARBA" id="ARBA00009489"/>
    </source>
</evidence>
<evidence type="ECO:0000256" key="15">
    <source>
        <dbReference type="ARBA" id="ARBA00024861"/>
    </source>
</evidence>
<dbReference type="HAMAP" id="MF_01018">
    <property type="entry name" value="HisG_Short"/>
    <property type="match status" value="1"/>
</dbReference>
<proteinExistence type="inferred from homology"/>
<keyword evidence="14 16" id="KW-0368">Histidine biosynthesis</keyword>
<comment type="domain">
    <text evidence="16">Lacks the C-terminal regulatory region which is replaced by HisZ.</text>
</comment>
<comment type="function">
    <text evidence="15 16">Catalyzes the condensation of ATP and 5-phosphoribose 1-diphosphate to form N'-(5'-phosphoribosyl)-ATP (PR-ATP). Has a crucial role in the pathway because the rate of histidine biosynthesis seems to be controlled primarily by regulation of HisG enzymatic activity.</text>
</comment>
<keyword evidence="13 16" id="KW-0067">ATP-binding</keyword>
<dbReference type="GO" id="GO:0005737">
    <property type="term" value="C:cytoplasm"/>
    <property type="evidence" value="ECO:0007669"/>
    <property type="project" value="UniProtKB-SubCell"/>
</dbReference>
<dbReference type="SUPFAM" id="SSF53850">
    <property type="entry name" value="Periplasmic binding protein-like II"/>
    <property type="match status" value="1"/>
</dbReference>
<keyword evidence="9 16" id="KW-0028">Amino-acid biosynthesis</keyword>
<dbReference type="GO" id="GO:0003879">
    <property type="term" value="F:ATP phosphoribosyltransferase activity"/>
    <property type="evidence" value="ECO:0007669"/>
    <property type="project" value="UniProtKB-UniRule"/>
</dbReference>
<evidence type="ECO:0000256" key="1">
    <source>
        <dbReference type="ARBA" id="ARBA00000915"/>
    </source>
</evidence>
<protein>
    <recommendedName>
        <fullName evidence="7 16">ATP phosphoribosyltransferase</fullName>
        <shortName evidence="16">ATP-PRT</shortName>
        <shortName evidence="16">ATP-PRTase</shortName>
        <ecNumber evidence="6 16">2.4.2.17</ecNumber>
    </recommendedName>
</protein>
<dbReference type="UniPathway" id="UPA00031">
    <property type="reaction ID" value="UER00006"/>
</dbReference>
<dbReference type="OrthoDB" id="9800814at2"/>
<comment type="catalytic activity">
    <reaction evidence="1 16">
        <text>1-(5-phospho-beta-D-ribosyl)-ATP + diphosphate = 5-phospho-alpha-D-ribose 1-diphosphate + ATP</text>
        <dbReference type="Rhea" id="RHEA:18473"/>
        <dbReference type="ChEBI" id="CHEBI:30616"/>
        <dbReference type="ChEBI" id="CHEBI:33019"/>
        <dbReference type="ChEBI" id="CHEBI:58017"/>
        <dbReference type="ChEBI" id="CHEBI:73183"/>
        <dbReference type="EC" id="2.4.2.17"/>
    </reaction>
</comment>
<organism evidence="18 19">
    <name type="scientific">Pyrinomonas methylaliphatogenes</name>
    <dbReference type="NCBI Taxonomy" id="454194"/>
    <lineage>
        <taxon>Bacteria</taxon>
        <taxon>Pseudomonadati</taxon>
        <taxon>Acidobacteriota</taxon>
        <taxon>Blastocatellia</taxon>
        <taxon>Blastocatellales</taxon>
        <taxon>Pyrinomonadaceae</taxon>
        <taxon>Pyrinomonas</taxon>
    </lineage>
</organism>
<evidence type="ECO:0000256" key="10">
    <source>
        <dbReference type="ARBA" id="ARBA00022676"/>
    </source>
</evidence>
<comment type="pathway">
    <text evidence="3 16">Amino-acid biosynthesis; L-histidine biosynthesis; L-histidine from 5-phospho-alpha-D-ribose 1-diphosphate: step 1/9.</text>
</comment>
<evidence type="ECO:0000256" key="3">
    <source>
        <dbReference type="ARBA" id="ARBA00004667"/>
    </source>
</evidence>
<dbReference type="AlphaFoldDB" id="A0A0B6WTN6"/>
<evidence type="ECO:0000256" key="14">
    <source>
        <dbReference type="ARBA" id="ARBA00023102"/>
    </source>
</evidence>
<dbReference type="GO" id="GO:0005524">
    <property type="term" value="F:ATP binding"/>
    <property type="evidence" value="ECO:0007669"/>
    <property type="project" value="UniProtKB-KW"/>
</dbReference>
<dbReference type="RefSeq" id="WP_041973869.1">
    <property type="nucleotide sequence ID" value="NZ_CBXV010000002.1"/>
</dbReference>
<dbReference type="PANTHER" id="PTHR21403:SF8">
    <property type="entry name" value="ATP PHOSPHORIBOSYLTRANSFERASE"/>
    <property type="match status" value="1"/>
</dbReference>
<dbReference type="Proteomes" id="UP000031518">
    <property type="component" value="Unassembled WGS sequence"/>
</dbReference>
<dbReference type="GO" id="GO:0000105">
    <property type="term" value="P:L-histidine biosynthetic process"/>
    <property type="evidence" value="ECO:0007669"/>
    <property type="project" value="UniProtKB-UniRule"/>
</dbReference>
<evidence type="ECO:0000256" key="16">
    <source>
        <dbReference type="HAMAP-Rule" id="MF_01018"/>
    </source>
</evidence>
<gene>
    <name evidence="16" type="primary">hisG</name>
    <name evidence="18" type="ORF">PYK22_00405</name>
</gene>
<evidence type="ECO:0000256" key="7">
    <source>
        <dbReference type="ARBA" id="ARBA00020998"/>
    </source>
</evidence>
<evidence type="ECO:0000256" key="8">
    <source>
        <dbReference type="ARBA" id="ARBA00022490"/>
    </source>
</evidence>
<dbReference type="Gene3D" id="3.40.190.10">
    <property type="entry name" value="Periplasmic binding protein-like II"/>
    <property type="match status" value="2"/>
</dbReference>
<evidence type="ECO:0000256" key="13">
    <source>
        <dbReference type="ARBA" id="ARBA00022840"/>
    </source>
</evidence>
<dbReference type="InterPro" id="IPR018198">
    <property type="entry name" value="ATP_PRibTrfase_CS"/>
</dbReference>
<sequence length="217" mass="23613">MEREELTKLTIALAKGRMQEEAQRLLLRAGIELDETLNGSRRLTAYDRRGRYRLVFVKPADVPVYVEHGIADCGIVGRDVLMEAEADVLQPLDLGINRCRIAVAAKGPDDVTRNLGMLRVATKYPRIAAAHFGRRGIPVEIIELAGSVELAPVLGLSDCIVDLVETGRTLAENGLQVVEVIAESTGRLVANRASYQLKAEAMAELIAALGRASEREG</sequence>
<dbReference type="Pfam" id="PF01634">
    <property type="entry name" value="HisG"/>
    <property type="match status" value="1"/>
</dbReference>